<dbReference type="EMBL" id="BK032738">
    <property type="protein sequence ID" value="DAF57705.1"/>
    <property type="molecule type" value="Genomic_DNA"/>
</dbReference>
<dbReference type="InterPro" id="IPR011664">
    <property type="entry name" value="Abi_system_AbiD/AbiF-like"/>
</dbReference>
<organism evidence="1">
    <name type="scientific">Myoviridae sp. ct31P9</name>
    <dbReference type="NCBI Taxonomy" id="2827657"/>
    <lineage>
        <taxon>Viruses</taxon>
        <taxon>Duplodnaviria</taxon>
        <taxon>Heunggongvirae</taxon>
        <taxon>Uroviricota</taxon>
        <taxon>Caudoviricetes</taxon>
    </lineage>
</organism>
<protein>
    <submittedName>
        <fullName evidence="1">Abi-like protein</fullName>
    </submittedName>
</protein>
<accession>A0A8S5T366</accession>
<name>A0A8S5T366_9CAUD</name>
<reference evidence="1" key="1">
    <citation type="journal article" date="2021" name="Proc. Natl. Acad. Sci. U.S.A.">
        <title>A Catalog of Tens of Thousands of Viruses from Human Metagenomes Reveals Hidden Associations with Chronic Diseases.</title>
        <authorList>
            <person name="Tisza M.J."/>
            <person name="Buck C.B."/>
        </authorList>
    </citation>
    <scope>NUCLEOTIDE SEQUENCE</scope>
    <source>
        <strain evidence="1">Ct31P9</strain>
    </source>
</reference>
<sequence length="345" mass="39988">MIIPDKPFKTYDEQIQLLVSRGLIIEDHEFALHALNTISYYDLINRYQKYFIPDGKRFLDNTNIELLYSLSLFDKSLQSFILKYSMLIENIFKTKLAYTLASDFGASESEYLSAAKYRQSYQNPNGTLTFNSIFLECKKTILDPKITNNPTLYYRKKHNHIPPWILLKNLSFSNAINLFKLLKDTQRDTIVNELITNGQIALSDKINFVFCSLEAIRLFRNSAAHNLDFTALRTNETRKLSPTVISKLLPGSGLVKKENKKISKIERSFFRGIYGVMLSMIIYLKTNYLIGEFIVDFMAIFRGVDINDTNIKYHLFKCYSNIADMPVDTPDRLTNYLSACQQKQL</sequence>
<evidence type="ECO:0000313" key="1">
    <source>
        <dbReference type="EMBL" id="DAF57705.1"/>
    </source>
</evidence>
<dbReference type="Pfam" id="PF07751">
    <property type="entry name" value="Abi_2"/>
    <property type="match status" value="1"/>
</dbReference>
<proteinExistence type="predicted"/>